<evidence type="ECO:0000313" key="1">
    <source>
        <dbReference type="EMBL" id="MFC6175792.1"/>
    </source>
</evidence>
<dbReference type="Gene3D" id="2.160.20.10">
    <property type="entry name" value="Single-stranded right-handed beta-helix, Pectin lyase-like"/>
    <property type="match status" value="1"/>
</dbReference>
<keyword evidence="2" id="KW-1185">Reference proteome</keyword>
<evidence type="ECO:0000313" key="2">
    <source>
        <dbReference type="Proteomes" id="UP001596288"/>
    </source>
</evidence>
<dbReference type="SUPFAM" id="SSF51126">
    <property type="entry name" value="Pectin lyase-like"/>
    <property type="match status" value="1"/>
</dbReference>
<dbReference type="EMBL" id="JBHSSF010000009">
    <property type="protein sequence ID" value="MFC6175792.1"/>
    <property type="molecule type" value="Genomic_DNA"/>
</dbReference>
<sequence length="276" mass="31124">MKILIGNQNKNDEQLTQAIVNAKDGDIIELMPGTYFSSTDPFICTIRRNISFVGKTENKNDVRLFCSFTVGEQNIIIFKNLAISYTANEDNTLSAYDGARIYGDNISINRQTVDDWDTIYGKDAYFSFKDSQILTGRKVKAIGLSLENSQLFADNTSIQLLLQKHSKAYLKDSFVYHKLELRQTSTLDFHNLSIDSTGSPTKNDLAVKGYSRMNGQDLIFINDAPAIRILKSKFKVDNFQPKTNEIHFKFDDVSTIEADGKLPFNEGPSDAKKNNN</sequence>
<dbReference type="RefSeq" id="WP_137611461.1">
    <property type="nucleotide sequence ID" value="NZ_BJDF01000010.1"/>
</dbReference>
<reference evidence="2" key="1">
    <citation type="journal article" date="2019" name="Int. J. Syst. Evol. Microbiol.">
        <title>The Global Catalogue of Microorganisms (GCM) 10K type strain sequencing project: providing services to taxonomists for standard genome sequencing and annotation.</title>
        <authorList>
            <consortium name="The Broad Institute Genomics Platform"/>
            <consortium name="The Broad Institute Genome Sequencing Center for Infectious Disease"/>
            <person name="Wu L."/>
            <person name="Ma J."/>
        </authorList>
    </citation>
    <scope>NUCLEOTIDE SEQUENCE [LARGE SCALE GENOMIC DNA]</scope>
    <source>
        <strain evidence="2">CCM 8927</strain>
    </source>
</reference>
<dbReference type="Proteomes" id="UP001596288">
    <property type="component" value="Unassembled WGS sequence"/>
</dbReference>
<organism evidence="1 2">
    <name type="scientific">Companilactobacillus huachuanensis</name>
    <dbReference type="NCBI Taxonomy" id="2559914"/>
    <lineage>
        <taxon>Bacteria</taxon>
        <taxon>Bacillati</taxon>
        <taxon>Bacillota</taxon>
        <taxon>Bacilli</taxon>
        <taxon>Lactobacillales</taxon>
        <taxon>Lactobacillaceae</taxon>
        <taxon>Companilactobacillus</taxon>
    </lineage>
</organism>
<name>A0ABW1RIA7_9LACO</name>
<dbReference type="InterPro" id="IPR011050">
    <property type="entry name" value="Pectin_lyase_fold/virulence"/>
</dbReference>
<gene>
    <name evidence="1" type="ORF">ACFQAV_03030</name>
</gene>
<accession>A0ABW1RIA7</accession>
<comment type="caution">
    <text evidence="1">The sequence shown here is derived from an EMBL/GenBank/DDBJ whole genome shotgun (WGS) entry which is preliminary data.</text>
</comment>
<protein>
    <submittedName>
        <fullName evidence="1">DUF1565 domain-containing protein</fullName>
    </submittedName>
</protein>
<dbReference type="InterPro" id="IPR012334">
    <property type="entry name" value="Pectin_lyas_fold"/>
</dbReference>
<proteinExistence type="predicted"/>